<organism evidence="2 3">
    <name type="scientific">Actinoplanes regularis</name>
    <dbReference type="NCBI Taxonomy" id="52697"/>
    <lineage>
        <taxon>Bacteria</taxon>
        <taxon>Bacillati</taxon>
        <taxon>Actinomycetota</taxon>
        <taxon>Actinomycetes</taxon>
        <taxon>Micromonosporales</taxon>
        <taxon>Micromonosporaceae</taxon>
        <taxon>Actinoplanes</taxon>
    </lineage>
</organism>
<dbReference type="SUPFAM" id="SSF160631">
    <property type="entry name" value="SMI1/KNR4-like"/>
    <property type="match status" value="1"/>
</dbReference>
<gene>
    <name evidence="2" type="ORF">SAMN06264365_104492</name>
</gene>
<evidence type="ECO:0000313" key="2">
    <source>
        <dbReference type="EMBL" id="SNR69439.1"/>
    </source>
</evidence>
<protein>
    <submittedName>
        <fullName evidence="2">Cell wall assembly regulator SMI1</fullName>
    </submittedName>
</protein>
<name>A0A238YGE3_9ACTN</name>
<dbReference type="InterPro" id="IPR037883">
    <property type="entry name" value="Knr4/Smi1-like_sf"/>
</dbReference>
<accession>A0A238YGE3</accession>
<dbReference type="EMBL" id="FZNR01000004">
    <property type="protein sequence ID" value="SNR69439.1"/>
    <property type="molecule type" value="Genomic_DNA"/>
</dbReference>
<dbReference type="RefSeq" id="WP_089293636.1">
    <property type="nucleotide sequence ID" value="NZ_BOMU01000037.1"/>
</dbReference>
<dbReference type="Gene3D" id="3.40.1580.10">
    <property type="entry name" value="SMI1/KNR4-like"/>
    <property type="match status" value="1"/>
</dbReference>
<proteinExistence type="predicted"/>
<sequence length="451" mass="47067">MPSIYDVATWEPVLRIVRAGLAEGGFYAGFASRGAASLPGPAPVPRNGRALLVEDMREQWDALQSLQSALAADGLELISYLVEESALHLFIPGPAVEPGPGAHPGALLLVEGAVPEPWRRLPDPAPGSAPAPTADPVLLERVLRERLASSIGASEAEIAAAEAQLGVALPEELKAVYRVTRARWEDYGDDYDASDRQARAVGCELYPIDGLSIVDAAARPAPWAAAAREAAVTAPGAEVQGLAGSPGWIAFGGTGGGDHYAIDLTPGPGGHLGQVILIDHEQYVGASLVASSLTDFVQGRRVDPPADRAGAPVVAHVNSAHSTSIEAAVHPDLEVLNIGFWNGEPLRLAPLAGLPRLRTLTVQPGALADPLEIAGLTRLEYLSLGLAEWRTLLDAGAVPRTLAAAGFELRNGQHPIPVVEIANELLALWDRPLITQVTLGAQADGLVPGRG</sequence>
<evidence type="ECO:0000259" key="1">
    <source>
        <dbReference type="SMART" id="SM00860"/>
    </source>
</evidence>
<evidence type="ECO:0000313" key="3">
    <source>
        <dbReference type="Proteomes" id="UP000198415"/>
    </source>
</evidence>
<feature type="domain" description="Knr4/Smi1-like" evidence="1">
    <location>
        <begin position="152"/>
        <end position="299"/>
    </location>
</feature>
<reference evidence="2 3" key="1">
    <citation type="submission" date="2017-06" db="EMBL/GenBank/DDBJ databases">
        <authorList>
            <person name="Kim H.J."/>
            <person name="Triplett B.A."/>
        </authorList>
    </citation>
    <scope>NUCLEOTIDE SEQUENCE [LARGE SCALE GENOMIC DNA]</scope>
    <source>
        <strain evidence="2 3">DSM 43151</strain>
    </source>
</reference>
<dbReference type="AlphaFoldDB" id="A0A238YGE3"/>
<dbReference type="OrthoDB" id="4759758at2"/>
<dbReference type="Proteomes" id="UP000198415">
    <property type="component" value="Unassembled WGS sequence"/>
</dbReference>
<dbReference type="Pfam" id="PF09346">
    <property type="entry name" value="SMI1_KNR4"/>
    <property type="match status" value="1"/>
</dbReference>
<dbReference type="SMART" id="SM00860">
    <property type="entry name" value="SMI1_KNR4"/>
    <property type="match status" value="1"/>
</dbReference>
<keyword evidence="3" id="KW-1185">Reference proteome</keyword>
<dbReference type="InterPro" id="IPR018958">
    <property type="entry name" value="Knr4/Smi1-like_dom"/>
</dbReference>